<evidence type="ECO:0000256" key="1">
    <source>
        <dbReference type="SAM" id="MobiDB-lite"/>
    </source>
</evidence>
<feature type="compositionally biased region" description="Basic and acidic residues" evidence="1">
    <location>
        <begin position="115"/>
        <end position="182"/>
    </location>
</feature>
<evidence type="ECO:0000313" key="2">
    <source>
        <dbReference type="EMBL" id="PIM98575.1"/>
    </source>
</evidence>
<proteinExistence type="predicted"/>
<keyword evidence="3" id="KW-1185">Reference proteome</keyword>
<comment type="caution">
    <text evidence="2">The sequence shown here is derived from an EMBL/GenBank/DDBJ whole genome shotgun (WGS) entry which is preliminary data.</text>
</comment>
<feature type="region of interest" description="Disordered" evidence="1">
    <location>
        <begin position="75"/>
        <end position="209"/>
    </location>
</feature>
<protein>
    <recommendedName>
        <fullName evidence="4">Ubiquitinyl hydrolase 1</fullName>
    </recommendedName>
</protein>
<sequence>MYDVENLLKNITAEMVFEFNPTSQELCLLNSDSAVAVIVRAKDQEIKELKKRVVELETAANKNLCVLTPIKADVTTTKEQRDRGAACEEQSDNDGEEKKRKDEEEEDEKDEEMDEERKDDKNKEEKEKVKEDEQKKKKTKEGQDNKKGEKKDGKDEEGKEKEDEKEEKRKYGDDDEERDHNANNEYNDMNKKNQTKHRANQLNFGQDVNFDERDYEAVRTLSFIVDDVQNQDELIEKRKSKDFDSPLSTTPVKCAKQRNEKRDHVEEKKTISEQEKAGPQQKKKL</sequence>
<dbReference type="STRING" id="429701.A0A2G9FZT0"/>
<organism evidence="2 3">
    <name type="scientific">Handroanthus impetiginosus</name>
    <dbReference type="NCBI Taxonomy" id="429701"/>
    <lineage>
        <taxon>Eukaryota</taxon>
        <taxon>Viridiplantae</taxon>
        <taxon>Streptophyta</taxon>
        <taxon>Embryophyta</taxon>
        <taxon>Tracheophyta</taxon>
        <taxon>Spermatophyta</taxon>
        <taxon>Magnoliopsida</taxon>
        <taxon>eudicotyledons</taxon>
        <taxon>Gunneridae</taxon>
        <taxon>Pentapetalae</taxon>
        <taxon>asterids</taxon>
        <taxon>lamiids</taxon>
        <taxon>Lamiales</taxon>
        <taxon>Bignoniaceae</taxon>
        <taxon>Crescentiina</taxon>
        <taxon>Tabebuia alliance</taxon>
        <taxon>Handroanthus</taxon>
    </lineage>
</organism>
<dbReference type="AlphaFoldDB" id="A0A2G9FZT0"/>
<gene>
    <name evidence="2" type="ORF">CDL12_28943</name>
</gene>
<evidence type="ECO:0000313" key="3">
    <source>
        <dbReference type="Proteomes" id="UP000231279"/>
    </source>
</evidence>
<feature type="compositionally biased region" description="Acidic residues" evidence="1">
    <location>
        <begin position="103"/>
        <end position="114"/>
    </location>
</feature>
<evidence type="ECO:0008006" key="4">
    <source>
        <dbReference type="Google" id="ProtNLM"/>
    </source>
</evidence>
<feature type="compositionally biased region" description="Basic and acidic residues" evidence="1">
    <location>
        <begin position="76"/>
        <end position="86"/>
    </location>
</feature>
<dbReference type="Proteomes" id="UP000231279">
    <property type="component" value="Unassembled WGS sequence"/>
</dbReference>
<accession>A0A2G9FZT0</accession>
<feature type="region of interest" description="Disordered" evidence="1">
    <location>
        <begin position="236"/>
        <end position="285"/>
    </location>
</feature>
<name>A0A2G9FZT0_9LAMI</name>
<dbReference type="EMBL" id="NKXS01008275">
    <property type="protein sequence ID" value="PIM98575.1"/>
    <property type="molecule type" value="Genomic_DNA"/>
</dbReference>
<reference evidence="3" key="1">
    <citation type="journal article" date="2018" name="Gigascience">
        <title>Genome assembly of the Pink Ipe (Handroanthus impetiginosus, Bignoniaceae), a highly valued, ecologically keystone Neotropical timber forest tree.</title>
        <authorList>
            <person name="Silva-Junior O.B."/>
            <person name="Grattapaglia D."/>
            <person name="Novaes E."/>
            <person name="Collevatti R.G."/>
        </authorList>
    </citation>
    <scope>NUCLEOTIDE SEQUENCE [LARGE SCALE GENOMIC DNA]</scope>
    <source>
        <strain evidence="3">cv. UFG-1</strain>
    </source>
</reference>
<feature type="compositionally biased region" description="Basic and acidic residues" evidence="1">
    <location>
        <begin position="257"/>
        <end position="276"/>
    </location>
</feature>